<reference evidence="9 10" key="1">
    <citation type="submission" date="2017-04" db="EMBL/GenBank/DDBJ databases">
        <authorList>
            <person name="Afonso C.L."/>
            <person name="Miller P.J."/>
            <person name="Scott M.A."/>
            <person name="Spackman E."/>
            <person name="Goraichik I."/>
            <person name="Dimitrov K.M."/>
            <person name="Suarez D.L."/>
            <person name="Swayne D.E."/>
        </authorList>
    </citation>
    <scope>NUCLEOTIDE SEQUENCE [LARGE SCALE GENOMIC DNA]</scope>
    <source>
        <strain evidence="9 10">DSM 12816</strain>
    </source>
</reference>
<dbReference type="SMART" id="SM00091">
    <property type="entry name" value="PAS"/>
    <property type="match status" value="1"/>
</dbReference>
<dbReference type="PROSITE" id="PS50045">
    <property type="entry name" value="SIGMA54_INTERACT_4"/>
    <property type="match status" value="1"/>
</dbReference>
<dbReference type="SUPFAM" id="SSF55785">
    <property type="entry name" value="PYP-like sensor domain (PAS domain)"/>
    <property type="match status" value="1"/>
</dbReference>
<dbReference type="EMBL" id="FWXW01000005">
    <property type="protein sequence ID" value="SMC71428.1"/>
    <property type="molecule type" value="Genomic_DNA"/>
</dbReference>
<dbReference type="SMART" id="SM00382">
    <property type="entry name" value="AAA"/>
    <property type="match status" value="1"/>
</dbReference>
<dbReference type="CDD" id="cd00009">
    <property type="entry name" value="AAA"/>
    <property type="match status" value="1"/>
</dbReference>
<dbReference type="Pfam" id="PF25601">
    <property type="entry name" value="AAA_lid_14"/>
    <property type="match status" value="1"/>
</dbReference>
<evidence type="ECO:0000259" key="7">
    <source>
        <dbReference type="PROSITE" id="PS50045"/>
    </source>
</evidence>
<protein>
    <submittedName>
        <fullName evidence="9">PAS domain S-box-containing protein</fullName>
    </submittedName>
</protein>
<evidence type="ECO:0000313" key="10">
    <source>
        <dbReference type="Proteomes" id="UP000192790"/>
    </source>
</evidence>
<dbReference type="CDD" id="cd00130">
    <property type="entry name" value="PAS"/>
    <property type="match status" value="1"/>
</dbReference>
<gene>
    <name evidence="9" type="ORF">SAMN02745168_2149</name>
</gene>
<keyword evidence="1" id="KW-0547">Nucleotide-binding</keyword>
<evidence type="ECO:0000256" key="6">
    <source>
        <dbReference type="SAM" id="Coils"/>
    </source>
</evidence>
<keyword evidence="3" id="KW-0805">Transcription regulation</keyword>
<dbReference type="GO" id="GO:0006355">
    <property type="term" value="P:regulation of DNA-templated transcription"/>
    <property type="evidence" value="ECO:0007669"/>
    <property type="project" value="InterPro"/>
</dbReference>
<proteinExistence type="predicted"/>
<keyword evidence="5" id="KW-0804">Transcription</keyword>
<dbReference type="Gene3D" id="3.40.50.300">
    <property type="entry name" value="P-loop containing nucleotide triphosphate hydrolases"/>
    <property type="match status" value="1"/>
</dbReference>
<feature type="domain" description="Sigma-54 factor interaction" evidence="7">
    <location>
        <begin position="193"/>
        <end position="422"/>
    </location>
</feature>
<dbReference type="OrthoDB" id="9803970at2"/>
<dbReference type="PROSITE" id="PS00675">
    <property type="entry name" value="SIGMA54_INTERACT_1"/>
    <property type="match status" value="1"/>
</dbReference>
<dbReference type="Gene3D" id="1.10.10.60">
    <property type="entry name" value="Homeodomain-like"/>
    <property type="match status" value="1"/>
</dbReference>
<dbReference type="GO" id="GO:0043565">
    <property type="term" value="F:sequence-specific DNA binding"/>
    <property type="evidence" value="ECO:0007669"/>
    <property type="project" value="InterPro"/>
</dbReference>
<dbReference type="PROSITE" id="PS00688">
    <property type="entry name" value="SIGMA54_INTERACT_3"/>
    <property type="match status" value="1"/>
</dbReference>
<keyword evidence="2" id="KW-0067">ATP-binding</keyword>
<evidence type="ECO:0000256" key="1">
    <source>
        <dbReference type="ARBA" id="ARBA00022741"/>
    </source>
</evidence>
<dbReference type="InterPro" id="IPR058031">
    <property type="entry name" value="AAA_lid_NorR"/>
</dbReference>
<dbReference type="PANTHER" id="PTHR32071">
    <property type="entry name" value="TRANSCRIPTIONAL REGULATORY PROTEIN"/>
    <property type="match status" value="1"/>
</dbReference>
<dbReference type="Pfam" id="PF00989">
    <property type="entry name" value="PAS"/>
    <property type="match status" value="1"/>
</dbReference>
<dbReference type="InterPro" id="IPR025662">
    <property type="entry name" value="Sigma_54_int_dom_ATP-bd_1"/>
</dbReference>
<dbReference type="Gene3D" id="3.30.450.20">
    <property type="entry name" value="PAS domain"/>
    <property type="match status" value="1"/>
</dbReference>
<organism evidence="9 10">
    <name type="scientific">Papillibacter cinnamivorans DSM 12816</name>
    <dbReference type="NCBI Taxonomy" id="1122930"/>
    <lineage>
        <taxon>Bacteria</taxon>
        <taxon>Bacillati</taxon>
        <taxon>Bacillota</taxon>
        <taxon>Clostridia</taxon>
        <taxon>Eubacteriales</taxon>
        <taxon>Oscillospiraceae</taxon>
        <taxon>Papillibacter</taxon>
    </lineage>
</organism>
<dbReference type="InterPro" id="IPR009057">
    <property type="entry name" value="Homeodomain-like_sf"/>
</dbReference>
<dbReference type="AlphaFoldDB" id="A0A1W2BG76"/>
<evidence type="ECO:0000256" key="5">
    <source>
        <dbReference type="ARBA" id="ARBA00023163"/>
    </source>
</evidence>
<keyword evidence="6" id="KW-0175">Coiled coil</keyword>
<dbReference type="SUPFAM" id="SSF46689">
    <property type="entry name" value="Homeodomain-like"/>
    <property type="match status" value="1"/>
</dbReference>
<feature type="domain" description="PAS" evidence="8">
    <location>
        <begin position="50"/>
        <end position="101"/>
    </location>
</feature>
<dbReference type="InterPro" id="IPR000014">
    <property type="entry name" value="PAS"/>
</dbReference>
<evidence type="ECO:0000256" key="2">
    <source>
        <dbReference type="ARBA" id="ARBA00022840"/>
    </source>
</evidence>
<dbReference type="Proteomes" id="UP000192790">
    <property type="component" value="Unassembled WGS sequence"/>
</dbReference>
<dbReference type="InterPro" id="IPR035965">
    <property type="entry name" value="PAS-like_dom_sf"/>
</dbReference>
<dbReference type="Pfam" id="PF00158">
    <property type="entry name" value="Sigma54_activat"/>
    <property type="match status" value="1"/>
</dbReference>
<evidence type="ECO:0000256" key="3">
    <source>
        <dbReference type="ARBA" id="ARBA00023015"/>
    </source>
</evidence>
<keyword evidence="4" id="KW-0238">DNA-binding</keyword>
<dbReference type="InterPro" id="IPR003593">
    <property type="entry name" value="AAA+_ATPase"/>
</dbReference>
<feature type="coiled-coil region" evidence="6">
    <location>
        <begin position="159"/>
        <end position="186"/>
    </location>
</feature>
<dbReference type="PROSITE" id="PS50112">
    <property type="entry name" value="PAS"/>
    <property type="match status" value="1"/>
</dbReference>
<accession>A0A1W2BG76</accession>
<evidence type="ECO:0000256" key="4">
    <source>
        <dbReference type="ARBA" id="ARBA00023125"/>
    </source>
</evidence>
<dbReference type="InterPro" id="IPR002078">
    <property type="entry name" value="Sigma_54_int"/>
</dbReference>
<dbReference type="FunFam" id="3.40.50.300:FF:000006">
    <property type="entry name" value="DNA-binding transcriptional regulator NtrC"/>
    <property type="match status" value="1"/>
</dbReference>
<dbReference type="GO" id="GO:0005524">
    <property type="term" value="F:ATP binding"/>
    <property type="evidence" value="ECO:0007669"/>
    <property type="project" value="UniProtKB-KW"/>
</dbReference>
<name>A0A1W2BG76_9FIRM</name>
<dbReference type="Gene3D" id="1.10.8.60">
    <property type="match status" value="1"/>
</dbReference>
<dbReference type="InterPro" id="IPR027417">
    <property type="entry name" value="P-loop_NTPase"/>
</dbReference>
<dbReference type="InterPro" id="IPR025944">
    <property type="entry name" value="Sigma_54_int_dom_CS"/>
</dbReference>
<dbReference type="SUPFAM" id="SSF52540">
    <property type="entry name" value="P-loop containing nucleoside triphosphate hydrolases"/>
    <property type="match status" value="1"/>
</dbReference>
<dbReference type="PROSITE" id="PS00676">
    <property type="entry name" value="SIGMA54_INTERACT_2"/>
    <property type="match status" value="1"/>
</dbReference>
<dbReference type="STRING" id="1122930.SAMN02745168_2149"/>
<dbReference type="RefSeq" id="WP_159448090.1">
    <property type="nucleotide sequence ID" value="NZ_FWXW01000005.1"/>
</dbReference>
<dbReference type="NCBIfam" id="TIGR00229">
    <property type="entry name" value="sensory_box"/>
    <property type="match status" value="1"/>
</dbReference>
<dbReference type="InterPro" id="IPR025943">
    <property type="entry name" value="Sigma_54_int_dom_ATP-bd_2"/>
</dbReference>
<keyword evidence="10" id="KW-1185">Reference proteome</keyword>
<evidence type="ECO:0000259" key="8">
    <source>
        <dbReference type="PROSITE" id="PS50112"/>
    </source>
</evidence>
<evidence type="ECO:0000313" key="9">
    <source>
        <dbReference type="EMBL" id="SMC71428.1"/>
    </source>
</evidence>
<sequence length="504" mass="57340">MICNECGHKNTGYDCLECSWLSAWEDGPEESPEWLSRQELEEELACSRSIARRLNRIVEYSSNPLFATDGEGSIIKVNAAYEKISGFDRGELLGRNVKDLVGVLMSQSSTLAAIQTKEKAVLEQKLLRKGRIGVPTSVPVFAGNDLKMVVSSNWDIDEIESLKSSLEREKRKSKKYLSELERLREELLSPTDIIAKDKSTMDVLHRARKVGGVDSSVLITGETGTGKEEFAKYIHSVSGRRQKPFVRVNCGAIAQSIIESEFFGYEKGAFTGANPGGKKGFFETADNGTIFLDEIGELPYDMQAKLLRVLQEQEILRVGGSRPVKVNVRVISATNRDLRQMIQEKRFREDLFYRLSVVTLEIPPLRDRPNDILPLAMYFMDQLNRRYKMKKTLSRDAYKLLKEYLWPGNVRELKNVLEEAVIMSESDRIAGRDLEIPGRPDLERSSLDEGVTLEQVMDETEYRYMRQALDECKSMRKAALRLGVPPTTYARRLKTLERKMGIRQ</sequence>
<dbReference type="InterPro" id="IPR013767">
    <property type="entry name" value="PAS_fold"/>
</dbReference>